<dbReference type="Gene3D" id="1.25.10.10">
    <property type="entry name" value="Leucine-rich Repeat Variant"/>
    <property type="match status" value="1"/>
</dbReference>
<dbReference type="SMART" id="SM00184">
    <property type="entry name" value="RING"/>
    <property type="match status" value="1"/>
</dbReference>
<dbReference type="Gene3D" id="3.30.40.10">
    <property type="entry name" value="Zinc/RING finger domain, C3HC4 (zinc finger)"/>
    <property type="match status" value="1"/>
</dbReference>
<dbReference type="PANTHER" id="PTHR22895:SF0">
    <property type="entry name" value="ARMADILLO REPEAT-CONTAINING PROTEIN 6"/>
    <property type="match status" value="1"/>
</dbReference>
<dbReference type="EMBL" id="CM000623">
    <property type="protein sequence ID" value="EEC44644.1"/>
    <property type="molecule type" value="Genomic_DNA"/>
</dbReference>
<keyword evidence="7" id="KW-1185">Reference proteome</keyword>
<dbReference type="InterPro" id="IPR056597">
    <property type="entry name" value="ARM_LRRK2"/>
</dbReference>
<proteinExistence type="predicted"/>
<feature type="repeat" description="ARM" evidence="3">
    <location>
        <begin position="394"/>
        <end position="430"/>
    </location>
</feature>
<evidence type="ECO:0000256" key="3">
    <source>
        <dbReference type="PROSITE-ProRule" id="PRU00259"/>
    </source>
</evidence>
<dbReference type="GeneID" id="7195704"/>
<dbReference type="GO" id="GO:0008270">
    <property type="term" value="F:zinc ion binding"/>
    <property type="evidence" value="ECO:0007669"/>
    <property type="project" value="UniProtKB-KW"/>
</dbReference>
<keyword evidence="2" id="KW-0862">Zinc</keyword>
<feature type="domain" description="RING-type" evidence="5">
    <location>
        <begin position="105"/>
        <end position="154"/>
    </location>
</feature>
<dbReference type="InterPro" id="IPR000225">
    <property type="entry name" value="Armadillo"/>
</dbReference>
<dbReference type="KEGG" id="pti:PHATRDRAFT_49243"/>
<dbReference type="InterPro" id="IPR001841">
    <property type="entry name" value="Znf_RING"/>
</dbReference>
<dbReference type="InterPro" id="IPR013083">
    <property type="entry name" value="Znf_RING/FYVE/PHD"/>
</dbReference>
<name>B7G9Z0_PHATC</name>
<sequence length="576" mass="62450">MPAAGSERTMATPLPLPEAVVPAVSLSSRIARGVGSIWTTLSGHKRPAADRDDIAEGGPQRQVRARVSASPKAENGTFGSVPDDSVTNPLLSLPLWDPVVPPGFCGICLDTVLMPTSKVGSLPTCGHCFHVHCYAKWKAFCPSAVAFWRCPLCDQDASDFYKLQLFPQLEQADDDNNNNHEQSQDQVSRLPTPLERDEFHDAVSGVTLSGTLRKLVNHVSSSTDPHVVTRALDELSTLAFRYNHARVPICVTGGIAGIVRVLTTWSHDTKTTTTAALRHACQLLGNLPLNESATERIEIAICNAGGMDAILSIMQQHPDDVDLQEQAVFSLGKFICEDELLETNYVADQIPAIFRTMQRHSDAALVQTYGCYALASLTFREDVQEVVQMITAQHGIPIVLQALTQHVDDPDVVDAALNLLANLTEHDTSQTRGILESKSLKVLGRAMQNFTELVDVQMHGIVILQRILRLPDRISEAALMELGQAGVVVALTKSIDLYADKVDLQIGAIIILARLAPLVDLQPIMRDAGTPGVLRVTMDIYNDEETLMTHAYQVLSCCSESPVPAVAAAAAVDVEA</sequence>
<dbReference type="PROSITE" id="PS50176">
    <property type="entry name" value="ARM_REPEAT"/>
    <property type="match status" value="1"/>
</dbReference>
<dbReference type="AlphaFoldDB" id="B7G9Z0"/>
<evidence type="ECO:0000313" key="6">
    <source>
        <dbReference type="EMBL" id="EEC44644.1"/>
    </source>
</evidence>
<dbReference type="InterPro" id="IPR016024">
    <property type="entry name" value="ARM-type_fold"/>
</dbReference>
<dbReference type="PANTHER" id="PTHR22895">
    <property type="entry name" value="ARMADILLO REPEAT-CONTAINING PROTEIN 6"/>
    <property type="match status" value="1"/>
</dbReference>
<evidence type="ECO:0000313" key="7">
    <source>
        <dbReference type="Proteomes" id="UP000000759"/>
    </source>
</evidence>
<dbReference type="SUPFAM" id="SSF57850">
    <property type="entry name" value="RING/U-box"/>
    <property type="match status" value="1"/>
</dbReference>
<dbReference type="InParanoid" id="B7G9Z0"/>
<organism evidence="6 7">
    <name type="scientific">Phaeodactylum tricornutum (strain CCAP 1055/1)</name>
    <dbReference type="NCBI Taxonomy" id="556484"/>
    <lineage>
        <taxon>Eukaryota</taxon>
        <taxon>Sar</taxon>
        <taxon>Stramenopiles</taxon>
        <taxon>Ochrophyta</taxon>
        <taxon>Bacillariophyta</taxon>
        <taxon>Bacillariophyceae</taxon>
        <taxon>Bacillariophycidae</taxon>
        <taxon>Naviculales</taxon>
        <taxon>Phaeodactylaceae</taxon>
        <taxon>Phaeodactylum</taxon>
    </lineage>
</organism>
<keyword evidence="2" id="KW-0479">Metal-binding</keyword>
<dbReference type="RefSeq" id="XP_002183975.1">
    <property type="nucleotide sequence ID" value="XM_002183939.1"/>
</dbReference>
<dbReference type="Proteomes" id="UP000000759">
    <property type="component" value="Chromosome 21"/>
</dbReference>
<dbReference type="PaxDb" id="2850-Phatr49243"/>
<protein>
    <recommendedName>
        <fullName evidence="5">RING-type domain-containing protein</fullName>
    </recommendedName>
</protein>
<reference evidence="7" key="2">
    <citation type="submission" date="2008-08" db="EMBL/GenBank/DDBJ databases">
        <authorList>
            <consortium name="Diatom Consortium"/>
            <person name="Grigoriev I."/>
            <person name="Grimwood J."/>
            <person name="Kuo A."/>
            <person name="Otillar R.P."/>
            <person name="Salamov A."/>
            <person name="Detter J.C."/>
            <person name="Lindquist E."/>
            <person name="Shapiro H."/>
            <person name="Lucas S."/>
            <person name="Glavina del Rio T."/>
            <person name="Pitluck S."/>
            <person name="Rokhsar D."/>
            <person name="Bowler C."/>
        </authorList>
    </citation>
    <scope>GENOME REANNOTATION</scope>
    <source>
        <strain evidence="7">CCAP 1055/1</strain>
    </source>
</reference>
<dbReference type="PROSITE" id="PS50089">
    <property type="entry name" value="ZF_RING_2"/>
    <property type="match status" value="1"/>
</dbReference>
<dbReference type="Pfam" id="PF13639">
    <property type="entry name" value="zf-RING_2"/>
    <property type="match status" value="1"/>
</dbReference>
<evidence type="ECO:0000256" key="1">
    <source>
        <dbReference type="ARBA" id="ARBA00022737"/>
    </source>
</evidence>
<dbReference type="HOGENOM" id="CLU_473695_0_0_1"/>
<evidence type="ECO:0000256" key="2">
    <source>
        <dbReference type="PROSITE-ProRule" id="PRU00175"/>
    </source>
</evidence>
<evidence type="ECO:0000259" key="5">
    <source>
        <dbReference type="PROSITE" id="PS50089"/>
    </source>
</evidence>
<evidence type="ECO:0000256" key="4">
    <source>
        <dbReference type="SAM" id="MobiDB-lite"/>
    </source>
</evidence>
<dbReference type="SMART" id="SM00185">
    <property type="entry name" value="ARM"/>
    <property type="match status" value="4"/>
</dbReference>
<dbReference type="InterPro" id="IPR011989">
    <property type="entry name" value="ARM-like"/>
</dbReference>
<dbReference type="Pfam" id="PF23744">
    <property type="entry name" value="ARM_LRRK2"/>
    <property type="match status" value="1"/>
</dbReference>
<dbReference type="SUPFAM" id="SSF48371">
    <property type="entry name" value="ARM repeat"/>
    <property type="match status" value="1"/>
</dbReference>
<feature type="region of interest" description="Disordered" evidence="4">
    <location>
        <begin position="47"/>
        <end position="81"/>
    </location>
</feature>
<keyword evidence="2" id="KW-0863">Zinc-finger</keyword>
<gene>
    <name evidence="6" type="ORF">PHATRDRAFT_49243</name>
</gene>
<accession>B7G9Z0</accession>
<keyword evidence="1" id="KW-0677">Repeat</keyword>
<dbReference type="CDD" id="cd16448">
    <property type="entry name" value="RING-H2"/>
    <property type="match status" value="1"/>
</dbReference>
<reference evidence="6 7" key="1">
    <citation type="journal article" date="2008" name="Nature">
        <title>The Phaeodactylum genome reveals the evolutionary history of diatom genomes.</title>
        <authorList>
            <person name="Bowler C."/>
            <person name="Allen A.E."/>
            <person name="Badger J.H."/>
            <person name="Grimwood J."/>
            <person name="Jabbari K."/>
            <person name="Kuo A."/>
            <person name="Maheswari U."/>
            <person name="Martens C."/>
            <person name="Maumus F."/>
            <person name="Otillar R.P."/>
            <person name="Rayko E."/>
            <person name="Salamov A."/>
            <person name="Vandepoele K."/>
            <person name="Beszteri B."/>
            <person name="Gruber A."/>
            <person name="Heijde M."/>
            <person name="Katinka M."/>
            <person name="Mock T."/>
            <person name="Valentin K."/>
            <person name="Verret F."/>
            <person name="Berges J.A."/>
            <person name="Brownlee C."/>
            <person name="Cadoret J.P."/>
            <person name="Chiovitti A."/>
            <person name="Choi C.J."/>
            <person name="Coesel S."/>
            <person name="De Martino A."/>
            <person name="Detter J.C."/>
            <person name="Durkin C."/>
            <person name="Falciatore A."/>
            <person name="Fournet J."/>
            <person name="Haruta M."/>
            <person name="Huysman M.J."/>
            <person name="Jenkins B.D."/>
            <person name="Jiroutova K."/>
            <person name="Jorgensen R.E."/>
            <person name="Joubert Y."/>
            <person name="Kaplan A."/>
            <person name="Kroger N."/>
            <person name="Kroth P.G."/>
            <person name="La Roche J."/>
            <person name="Lindquist E."/>
            <person name="Lommer M."/>
            <person name="Martin-Jezequel V."/>
            <person name="Lopez P.J."/>
            <person name="Lucas S."/>
            <person name="Mangogna M."/>
            <person name="McGinnis K."/>
            <person name="Medlin L.K."/>
            <person name="Montsant A."/>
            <person name="Oudot-Le Secq M.P."/>
            <person name="Napoli C."/>
            <person name="Obornik M."/>
            <person name="Parker M.S."/>
            <person name="Petit J.L."/>
            <person name="Porcel B.M."/>
            <person name="Poulsen N."/>
            <person name="Robison M."/>
            <person name="Rychlewski L."/>
            <person name="Rynearson T.A."/>
            <person name="Schmutz J."/>
            <person name="Shapiro H."/>
            <person name="Siaut M."/>
            <person name="Stanley M."/>
            <person name="Sussman M.R."/>
            <person name="Taylor A.R."/>
            <person name="Vardi A."/>
            <person name="von Dassow P."/>
            <person name="Vyverman W."/>
            <person name="Willis A."/>
            <person name="Wyrwicz L.S."/>
            <person name="Rokhsar D.S."/>
            <person name="Weissenbach J."/>
            <person name="Armbrust E.V."/>
            <person name="Green B.R."/>
            <person name="Van de Peer Y."/>
            <person name="Grigoriev I.V."/>
        </authorList>
    </citation>
    <scope>NUCLEOTIDE SEQUENCE [LARGE SCALE GENOMIC DNA]</scope>
    <source>
        <strain evidence="6 7">CCAP 1055/1</strain>
    </source>
</reference>